<keyword evidence="3" id="KW-1185">Reference proteome</keyword>
<organism evidence="2 3">
    <name type="scientific">Sphaerisporangium aureirubrum</name>
    <dbReference type="NCBI Taxonomy" id="1544736"/>
    <lineage>
        <taxon>Bacteria</taxon>
        <taxon>Bacillati</taxon>
        <taxon>Actinomycetota</taxon>
        <taxon>Actinomycetes</taxon>
        <taxon>Streptosporangiales</taxon>
        <taxon>Streptosporangiaceae</taxon>
        <taxon>Sphaerisporangium</taxon>
    </lineage>
</organism>
<keyword evidence="1" id="KW-0472">Membrane</keyword>
<feature type="transmembrane region" description="Helical" evidence="1">
    <location>
        <begin position="41"/>
        <end position="60"/>
    </location>
</feature>
<evidence type="ECO:0000313" key="3">
    <source>
        <dbReference type="Proteomes" id="UP001596137"/>
    </source>
</evidence>
<gene>
    <name evidence="2" type="ORF">ACFP1K_37800</name>
</gene>
<proteinExistence type="predicted"/>
<keyword evidence="1" id="KW-1133">Transmembrane helix</keyword>
<reference evidence="3" key="1">
    <citation type="journal article" date="2019" name="Int. J. Syst. Evol. Microbiol.">
        <title>The Global Catalogue of Microorganisms (GCM) 10K type strain sequencing project: providing services to taxonomists for standard genome sequencing and annotation.</title>
        <authorList>
            <consortium name="The Broad Institute Genomics Platform"/>
            <consortium name="The Broad Institute Genome Sequencing Center for Infectious Disease"/>
            <person name="Wu L."/>
            <person name="Ma J."/>
        </authorList>
    </citation>
    <scope>NUCLEOTIDE SEQUENCE [LARGE SCALE GENOMIC DNA]</scope>
    <source>
        <strain evidence="3">JCM 30346</strain>
    </source>
</reference>
<dbReference type="Proteomes" id="UP001596137">
    <property type="component" value="Unassembled WGS sequence"/>
</dbReference>
<keyword evidence="1" id="KW-0812">Transmembrane</keyword>
<dbReference type="RefSeq" id="WP_380762712.1">
    <property type="nucleotide sequence ID" value="NZ_JBHSRF010000109.1"/>
</dbReference>
<name>A0ABW1NUM6_9ACTN</name>
<accession>A0ABW1NUM6</accession>
<evidence type="ECO:0000256" key="1">
    <source>
        <dbReference type="SAM" id="Phobius"/>
    </source>
</evidence>
<evidence type="ECO:0000313" key="2">
    <source>
        <dbReference type="EMBL" id="MFC6086971.1"/>
    </source>
</evidence>
<comment type="caution">
    <text evidence="2">The sequence shown here is derived from an EMBL/GenBank/DDBJ whole genome shotgun (WGS) entry which is preliminary data.</text>
</comment>
<dbReference type="EMBL" id="JBHSRF010000109">
    <property type="protein sequence ID" value="MFC6086971.1"/>
    <property type="molecule type" value="Genomic_DNA"/>
</dbReference>
<protein>
    <submittedName>
        <fullName evidence="2">Uncharacterized protein</fullName>
    </submittedName>
</protein>
<sequence length="338" mass="36446">MPISRHDLHDLLDERSRPAFDRPIPWESLRLRASGARRRRYLSVAVACAVAATAVGGVAVSRSAMRGPDRGPQVAATVVDGIPARFQEADGTVYRRLADARLDAPRETTVTFDVAVRDRPLAFVVDCPASSAYTVLSIVVTVPGSPRRFSLKPSHLVPSCERDQPVDVPRLPAGTRTATFTVETGKKIKGSGPPAGTWRFGVYEWTPAGAMRPAAPPEDPPKAITEFRLVDHRTAVWPAADEVTLTVPAKGGQLAITAFCGGDIAGRAEMEIRVNGRLLGNNSPCPAPPGENGLVYDVLGKEQTTGRDKVTIQICLVPEIPQYRYRPGTLTAAVYRKP</sequence>